<dbReference type="STRING" id="13735.ENSPSIP00000003760"/>
<evidence type="ECO:0000256" key="1">
    <source>
        <dbReference type="ARBA" id="ARBA00004370"/>
    </source>
</evidence>
<dbReference type="InterPro" id="IPR013106">
    <property type="entry name" value="Ig_V-set"/>
</dbReference>
<reference evidence="7" key="2">
    <citation type="journal article" date="2013" name="Nat. Genet.">
        <title>The draft genomes of soft-shell turtle and green sea turtle yield insights into the development and evolution of the turtle-specific body plan.</title>
        <authorList>
            <person name="Wang Z."/>
            <person name="Pascual-Anaya J."/>
            <person name="Zadissa A."/>
            <person name="Li W."/>
            <person name="Niimura Y."/>
            <person name="Huang Z."/>
            <person name="Li C."/>
            <person name="White S."/>
            <person name="Xiong Z."/>
            <person name="Fang D."/>
            <person name="Wang B."/>
            <person name="Ming Y."/>
            <person name="Chen Y."/>
            <person name="Zheng Y."/>
            <person name="Kuraku S."/>
            <person name="Pignatelli M."/>
            <person name="Herrero J."/>
            <person name="Beal K."/>
            <person name="Nozawa M."/>
            <person name="Li Q."/>
            <person name="Wang J."/>
            <person name="Zhang H."/>
            <person name="Yu L."/>
            <person name="Shigenobu S."/>
            <person name="Wang J."/>
            <person name="Liu J."/>
            <person name="Flicek P."/>
            <person name="Searle S."/>
            <person name="Wang J."/>
            <person name="Kuratani S."/>
            <person name="Yin Y."/>
            <person name="Aken B."/>
            <person name="Zhang G."/>
            <person name="Irie N."/>
        </authorList>
    </citation>
    <scope>NUCLEOTIDE SEQUENCE [LARGE SCALE GENOMIC DNA]</scope>
    <source>
        <strain evidence="7">Daiwa-1</strain>
    </source>
</reference>
<proteinExistence type="predicted"/>
<reference evidence="6" key="4">
    <citation type="submission" date="2025-09" db="UniProtKB">
        <authorList>
            <consortium name="Ensembl"/>
        </authorList>
    </citation>
    <scope>IDENTIFICATION</scope>
</reference>
<dbReference type="SUPFAM" id="SSF48726">
    <property type="entry name" value="Immunoglobulin"/>
    <property type="match status" value="1"/>
</dbReference>
<feature type="chain" id="PRO_5003901425" description="Ig-like domain-containing protein" evidence="4">
    <location>
        <begin position="17"/>
        <end position="123"/>
    </location>
</feature>
<dbReference type="AlphaFoldDB" id="K7F6V0"/>
<dbReference type="Gene3D" id="2.60.40.10">
    <property type="entry name" value="Immunoglobulins"/>
    <property type="match status" value="1"/>
</dbReference>
<dbReference type="PANTHER" id="PTHR11860">
    <property type="entry name" value="POLYMERIC-IMMUNOGLOBULIN RECEPTOR"/>
    <property type="match status" value="1"/>
</dbReference>
<dbReference type="InterPro" id="IPR003599">
    <property type="entry name" value="Ig_sub"/>
</dbReference>
<comment type="subcellular location">
    <subcellularLocation>
        <location evidence="1">Membrane</location>
    </subcellularLocation>
</comment>
<dbReference type="InterPro" id="IPR050671">
    <property type="entry name" value="CD300_family_receptors"/>
</dbReference>
<keyword evidence="7" id="KW-1185">Reference proteome</keyword>
<reference evidence="6" key="3">
    <citation type="submission" date="2025-08" db="UniProtKB">
        <authorList>
            <consortium name="Ensembl"/>
        </authorList>
    </citation>
    <scope>IDENTIFICATION</scope>
</reference>
<dbReference type="GO" id="GO:0005886">
    <property type="term" value="C:plasma membrane"/>
    <property type="evidence" value="ECO:0007669"/>
    <property type="project" value="TreeGrafter"/>
</dbReference>
<keyword evidence="4" id="KW-0732">Signal</keyword>
<evidence type="ECO:0000256" key="4">
    <source>
        <dbReference type="SAM" id="SignalP"/>
    </source>
</evidence>
<dbReference type="Pfam" id="PF07686">
    <property type="entry name" value="V-set"/>
    <property type="match status" value="1"/>
</dbReference>
<accession>K7F6V0</accession>
<dbReference type="GeneTree" id="ENSGT00940000162282"/>
<dbReference type="PANTHER" id="PTHR11860:SF59">
    <property type="entry name" value="FAS APOPTOTIC INHIBITORY MOLECULE 3"/>
    <property type="match status" value="1"/>
</dbReference>
<evidence type="ECO:0000259" key="5">
    <source>
        <dbReference type="PROSITE" id="PS50835"/>
    </source>
</evidence>
<keyword evidence="2" id="KW-0812">Transmembrane</keyword>
<dbReference type="EMBL" id="AGCU01190835">
    <property type="status" value="NOT_ANNOTATED_CDS"/>
    <property type="molecule type" value="Genomic_DNA"/>
</dbReference>
<evidence type="ECO:0000256" key="2">
    <source>
        <dbReference type="ARBA" id="ARBA00022692"/>
    </source>
</evidence>
<evidence type="ECO:0000256" key="3">
    <source>
        <dbReference type="ARBA" id="ARBA00023136"/>
    </source>
</evidence>
<dbReference type="PROSITE" id="PS50835">
    <property type="entry name" value="IG_LIKE"/>
    <property type="match status" value="1"/>
</dbReference>
<dbReference type="InterPro" id="IPR007110">
    <property type="entry name" value="Ig-like_dom"/>
</dbReference>
<dbReference type="OMA" id="IICPVED"/>
<evidence type="ECO:0000313" key="6">
    <source>
        <dbReference type="Ensembl" id="ENSPSIP00000003760.1"/>
    </source>
</evidence>
<sequence length="123" mass="14163">MDFISMLLFLLQVSNAARRRVQMTGEVGKSITIICPVEDMSERKFWCREITKACVTMISTSPYIDETYKDRISISERPQERLFQVTIRRLEEEDAGLYACGTGYHNDRDSGKTLQVELNVFNG</sequence>
<dbReference type="GO" id="GO:0004888">
    <property type="term" value="F:transmembrane signaling receptor activity"/>
    <property type="evidence" value="ECO:0007669"/>
    <property type="project" value="TreeGrafter"/>
</dbReference>
<organism evidence="6 7">
    <name type="scientific">Pelodiscus sinensis</name>
    <name type="common">Chinese softshell turtle</name>
    <name type="synonym">Trionyx sinensis</name>
    <dbReference type="NCBI Taxonomy" id="13735"/>
    <lineage>
        <taxon>Eukaryota</taxon>
        <taxon>Metazoa</taxon>
        <taxon>Chordata</taxon>
        <taxon>Craniata</taxon>
        <taxon>Vertebrata</taxon>
        <taxon>Euteleostomi</taxon>
        <taxon>Archelosauria</taxon>
        <taxon>Testudinata</taxon>
        <taxon>Testudines</taxon>
        <taxon>Cryptodira</taxon>
        <taxon>Trionychia</taxon>
        <taxon>Trionychidae</taxon>
        <taxon>Pelodiscus</taxon>
    </lineage>
</organism>
<reference evidence="7" key="1">
    <citation type="submission" date="2011-10" db="EMBL/GenBank/DDBJ databases">
        <authorList>
            <consortium name="Soft-shell Turtle Genome Consortium"/>
        </authorList>
    </citation>
    <scope>NUCLEOTIDE SEQUENCE [LARGE SCALE GENOMIC DNA]</scope>
    <source>
        <strain evidence="7">Daiwa-1</strain>
    </source>
</reference>
<feature type="signal peptide" evidence="4">
    <location>
        <begin position="1"/>
        <end position="16"/>
    </location>
</feature>
<evidence type="ECO:0000313" key="7">
    <source>
        <dbReference type="Proteomes" id="UP000007267"/>
    </source>
</evidence>
<dbReference type="Proteomes" id="UP000007267">
    <property type="component" value="Unassembled WGS sequence"/>
</dbReference>
<keyword evidence="3" id="KW-0472">Membrane</keyword>
<dbReference type="CDD" id="cd05716">
    <property type="entry name" value="IgV_pIgR_like"/>
    <property type="match status" value="1"/>
</dbReference>
<protein>
    <recommendedName>
        <fullName evidence="5">Ig-like domain-containing protein</fullName>
    </recommendedName>
</protein>
<dbReference type="eggNOG" id="ENOG502S6XH">
    <property type="taxonomic scope" value="Eukaryota"/>
</dbReference>
<name>K7F6V0_PELSI</name>
<dbReference type="Ensembl" id="ENSPSIT00000003780.1">
    <property type="protein sequence ID" value="ENSPSIP00000003760.1"/>
    <property type="gene ID" value="ENSPSIG00000003566.1"/>
</dbReference>
<dbReference type="InterPro" id="IPR036179">
    <property type="entry name" value="Ig-like_dom_sf"/>
</dbReference>
<dbReference type="SMART" id="SM00409">
    <property type="entry name" value="IG"/>
    <property type="match status" value="1"/>
</dbReference>
<feature type="domain" description="Ig-like" evidence="5">
    <location>
        <begin position="28"/>
        <end position="119"/>
    </location>
</feature>
<dbReference type="InterPro" id="IPR013783">
    <property type="entry name" value="Ig-like_fold"/>
</dbReference>
<dbReference type="HOGENOM" id="CLU_2020567_0_0_1"/>